<evidence type="ECO:0000313" key="2">
    <source>
        <dbReference type="Proteomes" id="UP001489897"/>
    </source>
</evidence>
<reference evidence="1 2" key="1">
    <citation type="submission" date="2024-01" db="EMBL/GenBank/DDBJ databases">
        <title>The diversity of rhizobia nodulating Mimosa spp. in eleven states of Brazil covering several biomes is determined by host plant, location, and edaphic factors.</title>
        <authorList>
            <person name="Rouws L."/>
            <person name="Barauna A."/>
            <person name="Beukes C."/>
            <person name="De Faria S.M."/>
            <person name="Gross E."/>
            <person name="Dos Reis Junior F.B."/>
            <person name="Simon M."/>
            <person name="Maluk M."/>
            <person name="Odee D.W."/>
            <person name="Kenicer G."/>
            <person name="Young J.P.W."/>
            <person name="Reis V.M."/>
            <person name="Zilli J."/>
            <person name="James E.K."/>
        </authorList>
    </citation>
    <scope>NUCLEOTIDE SEQUENCE [LARGE SCALE GENOMIC DNA]</scope>
    <source>
        <strain evidence="1 2">JPY167</strain>
    </source>
</reference>
<protein>
    <submittedName>
        <fullName evidence="1">Uncharacterized protein</fullName>
    </submittedName>
</protein>
<proteinExistence type="predicted"/>
<gene>
    <name evidence="1" type="ORF">VSR73_00950</name>
</gene>
<dbReference type="EMBL" id="JAYMRV010000001">
    <property type="protein sequence ID" value="MEM5419642.1"/>
    <property type="molecule type" value="Genomic_DNA"/>
</dbReference>
<dbReference type="RefSeq" id="WP_342945506.1">
    <property type="nucleotide sequence ID" value="NZ_JAYMRV010000001.1"/>
</dbReference>
<name>A0ABU9RIX6_9BURK</name>
<dbReference type="Proteomes" id="UP001489897">
    <property type="component" value="Unassembled WGS sequence"/>
</dbReference>
<accession>A0ABU9RIX6</accession>
<sequence>MSSFHRADWLALASPLVTLAIVVSGYYVAYWQERGKSRAAAENIDKLTRAVEDIKTENAARLAEISHQNAILIEQLKSKHQLRVAAIDRRLQAHQEAFKLWRKLYAKAHSDEVSAIIRECQAWWEDNCLYLDEKSRNAFANAYWAAGHHKMLLQSPVRDEAAIASITRNWAMIEGAGDAIVSGAALPGLTEAEKKELREAVEANKQGG</sequence>
<keyword evidence="2" id="KW-1185">Reference proteome</keyword>
<evidence type="ECO:0000313" key="1">
    <source>
        <dbReference type="EMBL" id="MEM5419642.1"/>
    </source>
</evidence>
<comment type="caution">
    <text evidence="1">The sequence shown here is derived from an EMBL/GenBank/DDBJ whole genome shotgun (WGS) entry which is preliminary data.</text>
</comment>
<organism evidence="1 2">
    <name type="scientific">Paraburkholderia ferrariae</name>
    <dbReference type="NCBI Taxonomy" id="386056"/>
    <lineage>
        <taxon>Bacteria</taxon>
        <taxon>Pseudomonadati</taxon>
        <taxon>Pseudomonadota</taxon>
        <taxon>Betaproteobacteria</taxon>
        <taxon>Burkholderiales</taxon>
        <taxon>Burkholderiaceae</taxon>
        <taxon>Paraburkholderia</taxon>
    </lineage>
</organism>